<proteinExistence type="predicted"/>
<evidence type="ECO:0000313" key="1">
    <source>
        <dbReference type="Proteomes" id="UP000887577"/>
    </source>
</evidence>
<name>A0A914Z558_9BILA</name>
<organism evidence="1 2">
    <name type="scientific">Panagrolaimus superbus</name>
    <dbReference type="NCBI Taxonomy" id="310955"/>
    <lineage>
        <taxon>Eukaryota</taxon>
        <taxon>Metazoa</taxon>
        <taxon>Ecdysozoa</taxon>
        <taxon>Nematoda</taxon>
        <taxon>Chromadorea</taxon>
        <taxon>Rhabditida</taxon>
        <taxon>Tylenchina</taxon>
        <taxon>Panagrolaimomorpha</taxon>
        <taxon>Panagrolaimoidea</taxon>
        <taxon>Panagrolaimidae</taxon>
        <taxon>Panagrolaimus</taxon>
    </lineage>
</organism>
<keyword evidence="1" id="KW-1185">Reference proteome</keyword>
<dbReference type="WBParaSite" id="PSU_v2.g710.t1">
    <property type="protein sequence ID" value="PSU_v2.g710.t1"/>
    <property type="gene ID" value="PSU_v2.g710"/>
</dbReference>
<protein>
    <submittedName>
        <fullName evidence="2">Uncharacterized protein</fullName>
    </submittedName>
</protein>
<sequence length="104" mass="11377">MLPFNADHPVGESISNVQINSIVNLPPLPLHRKPPTKPFNPEVKFLGKPCLSNAQVRARENARGNANIFNDTRPTLTSSSIQQCDPTMIIPFSADPFVSAINIT</sequence>
<dbReference type="AlphaFoldDB" id="A0A914Z558"/>
<reference evidence="2" key="1">
    <citation type="submission" date="2022-11" db="UniProtKB">
        <authorList>
            <consortium name="WormBaseParasite"/>
        </authorList>
    </citation>
    <scope>IDENTIFICATION</scope>
</reference>
<evidence type="ECO:0000313" key="2">
    <source>
        <dbReference type="WBParaSite" id="PSU_v2.g710.t1"/>
    </source>
</evidence>
<dbReference type="Proteomes" id="UP000887577">
    <property type="component" value="Unplaced"/>
</dbReference>
<accession>A0A914Z558</accession>